<dbReference type="GO" id="GO:0005739">
    <property type="term" value="C:mitochondrion"/>
    <property type="evidence" value="ECO:0007669"/>
    <property type="project" value="TreeGrafter"/>
</dbReference>
<dbReference type="PANTHER" id="PTHR36091">
    <property type="entry name" value="ALTERED INHERITANCE OF MITOCHONDRIA PROTEIN 9, MITOCHONDRIAL"/>
    <property type="match status" value="1"/>
</dbReference>
<evidence type="ECO:0000313" key="1">
    <source>
        <dbReference type="EMBL" id="CAG8390060.1"/>
    </source>
</evidence>
<organism evidence="1 2">
    <name type="scientific">Penicillium salamii</name>
    <dbReference type="NCBI Taxonomy" id="1612424"/>
    <lineage>
        <taxon>Eukaryota</taxon>
        <taxon>Fungi</taxon>
        <taxon>Dikarya</taxon>
        <taxon>Ascomycota</taxon>
        <taxon>Pezizomycotina</taxon>
        <taxon>Eurotiomycetes</taxon>
        <taxon>Eurotiomycetidae</taxon>
        <taxon>Eurotiales</taxon>
        <taxon>Aspergillaceae</taxon>
        <taxon>Penicillium</taxon>
    </lineage>
</organism>
<proteinExistence type="predicted"/>
<dbReference type="InterPro" id="IPR051035">
    <property type="entry name" value="Mito_inheritance_9"/>
</dbReference>
<dbReference type="OrthoDB" id="3329at2759"/>
<gene>
    <name evidence="1" type="ORF">PSALAMII_LOCUS6599</name>
</gene>
<reference evidence="1" key="1">
    <citation type="submission" date="2021-07" db="EMBL/GenBank/DDBJ databases">
        <authorList>
            <person name="Branca A.L. A."/>
        </authorList>
    </citation>
    <scope>NUCLEOTIDE SEQUENCE</scope>
</reference>
<evidence type="ECO:0000313" key="2">
    <source>
        <dbReference type="Proteomes" id="UP001152592"/>
    </source>
</evidence>
<dbReference type="EMBL" id="CAJVPD010000244">
    <property type="protein sequence ID" value="CAG8390060.1"/>
    <property type="molecule type" value="Genomic_DNA"/>
</dbReference>
<comment type="caution">
    <text evidence="1">The sequence shown here is derived from an EMBL/GenBank/DDBJ whole genome shotgun (WGS) entry which is preliminary data.</text>
</comment>
<name>A0A9W4JBJ9_9EURO</name>
<sequence>MMRRRIVHFYYAALTLKSQPDHFDAIRTENYMLRAKLFHHAQAPWEGDSVSLKYTMLQVLKNWPMSMDGEEQMKSVECLAHVSEEEVQKCSEDHLQEQERLQELGEMRELIGTDAQGWVSDDDELERGRAIIQSIKDGLMEHSSTEMERTAVLSHFPFDDHDENT</sequence>
<accession>A0A9W4JBJ9</accession>
<dbReference type="PANTHER" id="PTHR36091:SF2">
    <property type="entry name" value="AMINOGLYCOSIDE PHOSPHOTRANSFERASE DOMAIN-CONTAINING PROTEIN"/>
    <property type="match status" value="1"/>
</dbReference>
<protein>
    <submittedName>
        <fullName evidence="1">Uncharacterized protein</fullName>
    </submittedName>
</protein>
<dbReference type="AlphaFoldDB" id="A0A9W4JBJ9"/>
<dbReference type="Proteomes" id="UP001152592">
    <property type="component" value="Unassembled WGS sequence"/>
</dbReference>